<reference evidence="1 2" key="1">
    <citation type="submission" date="2016-11" db="EMBL/GenBank/DDBJ databases">
        <authorList>
            <person name="Jaros S."/>
            <person name="Januszkiewicz K."/>
            <person name="Wedrychowicz H."/>
        </authorList>
    </citation>
    <scope>NUCLEOTIDE SEQUENCE [LARGE SCALE GENOMIC DNA]</scope>
    <source>
        <strain evidence="1 2">LMG 20594</strain>
    </source>
</reference>
<accession>A0A1M6XNV7</accession>
<organism evidence="1 2">
    <name type="scientific">Paraburkholderia terricola</name>
    <dbReference type="NCBI Taxonomy" id="169427"/>
    <lineage>
        <taxon>Bacteria</taxon>
        <taxon>Pseudomonadati</taxon>
        <taxon>Pseudomonadota</taxon>
        <taxon>Betaproteobacteria</taxon>
        <taxon>Burkholderiales</taxon>
        <taxon>Burkholderiaceae</taxon>
        <taxon>Paraburkholderia</taxon>
    </lineage>
</organism>
<dbReference type="AlphaFoldDB" id="A0A1M6XNV7"/>
<dbReference type="Proteomes" id="UP000184395">
    <property type="component" value="Unassembled WGS sequence"/>
</dbReference>
<evidence type="ECO:0000313" key="1">
    <source>
        <dbReference type="EMBL" id="SHL07700.1"/>
    </source>
</evidence>
<evidence type="ECO:0000313" key="2">
    <source>
        <dbReference type="Proteomes" id="UP000184395"/>
    </source>
</evidence>
<sequence length="75" mass="8271">MVLSQPQLRASELEALAGYLQRARDLSEKAYESGAITLADVLDADHSPLHRSNLCRKASDAFSGQHSALAYQKIW</sequence>
<gene>
    <name evidence="1" type="ORF">SAMN05192548_10583</name>
</gene>
<name>A0A1M6XNV7_9BURK</name>
<dbReference type="STRING" id="169427.SAMN05192548_10583"/>
<dbReference type="EMBL" id="FRAB01000058">
    <property type="protein sequence ID" value="SHL07700.1"/>
    <property type="molecule type" value="Genomic_DNA"/>
</dbReference>
<proteinExistence type="predicted"/>
<protein>
    <submittedName>
        <fullName evidence="1">Uncharacterized protein</fullName>
    </submittedName>
</protein>